<feature type="region of interest" description="Disordered" evidence="5">
    <location>
        <begin position="1"/>
        <end position="20"/>
    </location>
</feature>
<organism evidence="7 8">
    <name type="scientific">Actinomadura namibiensis</name>
    <dbReference type="NCBI Taxonomy" id="182080"/>
    <lineage>
        <taxon>Bacteria</taxon>
        <taxon>Bacillati</taxon>
        <taxon>Actinomycetota</taxon>
        <taxon>Actinomycetes</taxon>
        <taxon>Streptosporangiales</taxon>
        <taxon>Thermomonosporaceae</taxon>
        <taxon>Actinomadura</taxon>
    </lineage>
</organism>
<dbReference type="PANTHER" id="PTHR14948:SF44">
    <property type="entry name" value="PROLINE-RICH TRANSMEMBRANE PROTEIN 1-LIKE"/>
    <property type="match status" value="1"/>
</dbReference>
<name>A0A7W3LVN5_ACTNM</name>
<dbReference type="GO" id="GO:0016020">
    <property type="term" value="C:membrane"/>
    <property type="evidence" value="ECO:0007669"/>
    <property type="project" value="UniProtKB-SubCell"/>
</dbReference>
<accession>A0A7W3LVN5</accession>
<evidence type="ECO:0008006" key="9">
    <source>
        <dbReference type="Google" id="ProtNLM"/>
    </source>
</evidence>
<dbReference type="InterPro" id="IPR007593">
    <property type="entry name" value="CD225/Dispanin_fam"/>
</dbReference>
<comment type="caution">
    <text evidence="7">The sequence shown here is derived from an EMBL/GenBank/DDBJ whole genome shotgun (WGS) entry which is preliminary data.</text>
</comment>
<dbReference type="AlphaFoldDB" id="A0A7W3LVN5"/>
<reference evidence="7 8" key="1">
    <citation type="submission" date="2020-08" db="EMBL/GenBank/DDBJ databases">
        <title>Genomic Encyclopedia of Type Strains, Phase IV (KMG-IV): sequencing the most valuable type-strain genomes for metagenomic binning, comparative biology and taxonomic classification.</title>
        <authorList>
            <person name="Goeker M."/>
        </authorList>
    </citation>
    <scope>NUCLEOTIDE SEQUENCE [LARGE SCALE GENOMIC DNA]</scope>
    <source>
        <strain evidence="7 8">DSM 44197</strain>
    </source>
</reference>
<protein>
    <recommendedName>
        <fullName evidence="9">Interferon-induced transmembrane protein</fullName>
    </recommendedName>
</protein>
<dbReference type="Pfam" id="PF04505">
    <property type="entry name" value="CD225"/>
    <property type="match status" value="1"/>
</dbReference>
<keyword evidence="8" id="KW-1185">Reference proteome</keyword>
<dbReference type="RefSeq" id="WP_182847102.1">
    <property type="nucleotide sequence ID" value="NZ_BAAALP010000085.1"/>
</dbReference>
<sequence length="103" mass="10758">MSYYQPPGQGYGGYSAPPPQSPPPNHLVWAILTTILCCLPGGVVSIVYAAQVNSKWSAGDYQGAMKASKNAKTWAIVSAVVGLVGSAIYLVAMFALNSNSSSY</sequence>
<evidence type="ECO:0000256" key="6">
    <source>
        <dbReference type="SAM" id="Phobius"/>
    </source>
</evidence>
<gene>
    <name evidence="7" type="ORF">HNR61_006761</name>
</gene>
<evidence type="ECO:0000256" key="1">
    <source>
        <dbReference type="ARBA" id="ARBA00004370"/>
    </source>
</evidence>
<feature type="transmembrane region" description="Helical" evidence="6">
    <location>
        <begin position="71"/>
        <end position="96"/>
    </location>
</feature>
<evidence type="ECO:0000313" key="8">
    <source>
        <dbReference type="Proteomes" id="UP000572680"/>
    </source>
</evidence>
<evidence type="ECO:0000256" key="3">
    <source>
        <dbReference type="ARBA" id="ARBA00022989"/>
    </source>
</evidence>
<dbReference type="InterPro" id="IPR051423">
    <property type="entry name" value="CD225/Dispanin"/>
</dbReference>
<evidence type="ECO:0000256" key="2">
    <source>
        <dbReference type="ARBA" id="ARBA00022692"/>
    </source>
</evidence>
<dbReference type="PANTHER" id="PTHR14948">
    <property type="entry name" value="NG5"/>
    <property type="match status" value="1"/>
</dbReference>
<dbReference type="Proteomes" id="UP000572680">
    <property type="component" value="Unassembled WGS sequence"/>
</dbReference>
<comment type="subcellular location">
    <subcellularLocation>
        <location evidence="1">Membrane</location>
    </subcellularLocation>
</comment>
<keyword evidence="2 6" id="KW-0812">Transmembrane</keyword>
<keyword evidence="4 6" id="KW-0472">Membrane</keyword>
<evidence type="ECO:0000313" key="7">
    <source>
        <dbReference type="EMBL" id="MBA8955104.1"/>
    </source>
</evidence>
<feature type="transmembrane region" description="Helical" evidence="6">
    <location>
        <begin position="27"/>
        <end position="50"/>
    </location>
</feature>
<keyword evidence="3 6" id="KW-1133">Transmembrane helix</keyword>
<dbReference type="EMBL" id="JACJIA010000010">
    <property type="protein sequence ID" value="MBA8955104.1"/>
    <property type="molecule type" value="Genomic_DNA"/>
</dbReference>
<evidence type="ECO:0000256" key="4">
    <source>
        <dbReference type="ARBA" id="ARBA00023136"/>
    </source>
</evidence>
<evidence type="ECO:0000256" key="5">
    <source>
        <dbReference type="SAM" id="MobiDB-lite"/>
    </source>
</evidence>
<proteinExistence type="predicted"/>